<keyword evidence="8" id="KW-0470">Melanin biosynthesis</keyword>
<dbReference type="InterPro" id="IPR008922">
    <property type="entry name" value="Di-copper_centre_dom_sf"/>
</dbReference>
<dbReference type="Pfam" id="PF18132">
    <property type="entry name" value="Tyrosinase_C"/>
    <property type="match status" value="1"/>
</dbReference>
<comment type="cofactor">
    <cofactor evidence="1">
        <name>Cu(2+)</name>
        <dbReference type="ChEBI" id="CHEBI:29036"/>
    </cofactor>
</comment>
<dbReference type="OrthoDB" id="1658288at2759"/>
<dbReference type="GO" id="GO:0042438">
    <property type="term" value="P:melanin biosynthetic process"/>
    <property type="evidence" value="ECO:0007669"/>
    <property type="project" value="UniProtKB-KW"/>
</dbReference>
<dbReference type="AlphaFoldDB" id="A0A1B7XQG6"/>
<comment type="caution">
    <text evidence="12">The sequence shown here is derived from an EMBL/GenBank/DDBJ whole genome shotgun (WGS) entry which is preliminary data.</text>
</comment>
<evidence type="ECO:0000256" key="4">
    <source>
        <dbReference type="ARBA" id="ARBA00022723"/>
    </source>
</evidence>
<reference evidence="13" key="1">
    <citation type="journal article" date="2017" name="BMC Genomics">
        <title>Gapless genome assembly of Colletotrichum higginsianum reveals chromosome structure and association of transposable elements with secondary metabolite gene clusters.</title>
        <authorList>
            <person name="Dallery J.-F."/>
            <person name="Lapalu N."/>
            <person name="Zampounis A."/>
            <person name="Pigne S."/>
            <person name="Luyten I."/>
            <person name="Amselem J."/>
            <person name="Wittenberg A.H.J."/>
            <person name="Zhou S."/>
            <person name="de Queiroz M.V."/>
            <person name="Robin G.P."/>
            <person name="Auger A."/>
            <person name="Hainaut M."/>
            <person name="Henrissat B."/>
            <person name="Kim K.-T."/>
            <person name="Lee Y.-H."/>
            <person name="Lespinet O."/>
            <person name="Schwartz D.C."/>
            <person name="Thon M.R."/>
            <person name="O'Connell R.J."/>
        </authorList>
    </citation>
    <scope>NUCLEOTIDE SEQUENCE [LARGE SCALE GENOMIC DNA]</scope>
    <source>
        <strain evidence="13">IMI 349063</strain>
    </source>
</reference>
<evidence type="ECO:0000256" key="3">
    <source>
        <dbReference type="ARBA" id="ARBA00011906"/>
    </source>
</evidence>
<dbReference type="PRINTS" id="PR00092">
    <property type="entry name" value="TYROSINASE"/>
</dbReference>
<proteinExistence type="inferred from homology"/>
<dbReference type="KEGG" id="chig:CH63R_14563"/>
<dbReference type="PANTHER" id="PTHR11474">
    <property type="entry name" value="TYROSINASE FAMILY MEMBER"/>
    <property type="match status" value="1"/>
</dbReference>
<dbReference type="GeneID" id="28873644"/>
<dbReference type="PANTHER" id="PTHR11474:SF76">
    <property type="entry name" value="SHKT DOMAIN-CONTAINING PROTEIN"/>
    <property type="match status" value="1"/>
</dbReference>
<comment type="catalytic activity">
    <reaction evidence="10">
        <text>L-tyrosine + O2 = L-dopaquinone + H2O</text>
        <dbReference type="Rhea" id="RHEA:18117"/>
        <dbReference type="ChEBI" id="CHEBI:15377"/>
        <dbReference type="ChEBI" id="CHEBI:15379"/>
        <dbReference type="ChEBI" id="CHEBI:57924"/>
        <dbReference type="ChEBI" id="CHEBI:58315"/>
        <dbReference type="EC" id="1.14.18.1"/>
    </reaction>
</comment>
<dbReference type="Gene3D" id="2.60.310.20">
    <property type="match status" value="1"/>
</dbReference>
<dbReference type="InterPro" id="IPR050316">
    <property type="entry name" value="Tyrosinase/Hemocyanin"/>
</dbReference>
<accession>A0A1B7XQG6</accession>
<evidence type="ECO:0000313" key="12">
    <source>
        <dbReference type="EMBL" id="OBR01991.1"/>
    </source>
</evidence>
<evidence type="ECO:0000256" key="5">
    <source>
        <dbReference type="ARBA" id="ARBA00023002"/>
    </source>
</evidence>
<evidence type="ECO:0000256" key="6">
    <source>
        <dbReference type="ARBA" id="ARBA00023008"/>
    </source>
</evidence>
<dbReference type="InterPro" id="IPR041640">
    <property type="entry name" value="Tyrosinase_C"/>
</dbReference>
<evidence type="ECO:0000259" key="11">
    <source>
        <dbReference type="PROSITE" id="PS00498"/>
    </source>
</evidence>
<evidence type="ECO:0000256" key="1">
    <source>
        <dbReference type="ARBA" id="ARBA00001973"/>
    </source>
</evidence>
<keyword evidence="6" id="KW-0186">Copper</keyword>
<dbReference type="RefSeq" id="XP_018150509.1">
    <property type="nucleotide sequence ID" value="XM_018309537.1"/>
</dbReference>
<dbReference type="Pfam" id="PF00264">
    <property type="entry name" value="Tyrosinase"/>
    <property type="match status" value="1"/>
</dbReference>
<protein>
    <recommendedName>
        <fullName evidence="3">tyrosinase</fullName>
        <ecNumber evidence="3">1.14.18.1</ecNumber>
    </recommendedName>
</protein>
<dbReference type="Gene3D" id="1.10.1280.10">
    <property type="entry name" value="Di-copper center containing domain from catechol oxidase"/>
    <property type="match status" value="2"/>
</dbReference>
<dbReference type="PROSITE" id="PS00498">
    <property type="entry name" value="TYROSINASE_2"/>
    <property type="match status" value="1"/>
</dbReference>
<dbReference type="GO" id="GO:0004503">
    <property type="term" value="F:tyrosinase activity"/>
    <property type="evidence" value="ECO:0007669"/>
    <property type="project" value="UniProtKB-EC"/>
</dbReference>
<dbReference type="VEuPathDB" id="FungiDB:CH63R_14563"/>
<comment type="similarity">
    <text evidence="2">Belongs to the tyrosinase family.</text>
</comment>
<keyword evidence="13" id="KW-1185">Reference proteome</keyword>
<dbReference type="SUPFAM" id="SSF48056">
    <property type="entry name" value="Di-copper centre-containing domain"/>
    <property type="match status" value="1"/>
</dbReference>
<feature type="domain" description="Tyrosinase copper-binding" evidence="11">
    <location>
        <begin position="258"/>
        <end position="269"/>
    </location>
</feature>
<evidence type="ECO:0000256" key="8">
    <source>
        <dbReference type="ARBA" id="ARBA00023101"/>
    </source>
</evidence>
<organism evidence="12 13">
    <name type="scientific">Colletotrichum higginsianum (strain IMI 349063)</name>
    <name type="common">Crucifer anthracnose fungus</name>
    <dbReference type="NCBI Taxonomy" id="759273"/>
    <lineage>
        <taxon>Eukaryota</taxon>
        <taxon>Fungi</taxon>
        <taxon>Dikarya</taxon>
        <taxon>Ascomycota</taxon>
        <taxon>Pezizomycotina</taxon>
        <taxon>Sordariomycetes</taxon>
        <taxon>Hypocreomycetidae</taxon>
        <taxon>Glomerellales</taxon>
        <taxon>Glomerellaceae</taxon>
        <taxon>Colletotrichum</taxon>
        <taxon>Colletotrichum destructivum species complex</taxon>
    </lineage>
</organism>
<dbReference type="EC" id="1.14.18.1" evidence="3"/>
<gene>
    <name evidence="12" type="ORF">CH63R_14563</name>
</gene>
<evidence type="ECO:0000256" key="7">
    <source>
        <dbReference type="ARBA" id="ARBA00023033"/>
    </source>
</evidence>
<dbReference type="GO" id="GO:0046872">
    <property type="term" value="F:metal ion binding"/>
    <property type="evidence" value="ECO:0007669"/>
    <property type="project" value="UniProtKB-KW"/>
</dbReference>
<comment type="catalytic activity">
    <reaction evidence="9">
        <text>2 L-dopa + O2 = 2 L-dopaquinone + 2 H2O</text>
        <dbReference type="Rhea" id="RHEA:34287"/>
        <dbReference type="ChEBI" id="CHEBI:15377"/>
        <dbReference type="ChEBI" id="CHEBI:15379"/>
        <dbReference type="ChEBI" id="CHEBI:57504"/>
        <dbReference type="ChEBI" id="CHEBI:57924"/>
        <dbReference type="EC" id="1.14.18.1"/>
    </reaction>
</comment>
<dbReference type="InterPro" id="IPR002227">
    <property type="entry name" value="Tyrosinase_Cu-bd"/>
</dbReference>
<keyword evidence="5" id="KW-0560">Oxidoreductase</keyword>
<keyword evidence="4" id="KW-0479">Metal-binding</keyword>
<keyword evidence="7" id="KW-0503">Monooxygenase</keyword>
<evidence type="ECO:0000256" key="10">
    <source>
        <dbReference type="ARBA" id="ARBA00048881"/>
    </source>
</evidence>
<dbReference type="EMBL" id="LTAN01000012">
    <property type="protein sequence ID" value="OBR01991.1"/>
    <property type="molecule type" value="Genomic_DNA"/>
</dbReference>
<dbReference type="Proteomes" id="UP000092177">
    <property type="component" value="Chromosome 12"/>
</dbReference>
<sequence>MSSPTYPITGITAGGIQPRQEVNAWAAQNTIQLSIALRPGPSRLREHGHQRPAVLLSCGWTPWPPCHVVGQRPASSRRDQELPATHRAYMLLFEQRLWEIMTNQIVAPITDPYTKAQWLQEANAWRMPKLRGLLSSQLRKTSGTSRWGVGNPIDGKLTPQEVSGVQHNDLVGEALKNPQFGIIGWTVAKGDIADQFATTADANQGPAVFLSLEMIHNDIHVFVGGLGYTRNPTVPDKTQSGTTYEYGHMTDLGFADFDPIFWLHHSNVDRQLAIYQKLGFTPWWSGRNPNQDPTADAPIFPFHTDAKASHFNSSILENWENYGYTYGDFAPAPGSNTPISPADLKRAMTKKYSALRTMHRNVSGQKIAGLDNEFIINVLYNRFALGGCSYDIHFFVGAAANIPSSPTDYLSSPHHVGSIHTFSKNWSESSVTCENCKTQESGNRLLKGQVPVTLQLLQRAVNQDARWNGIQHFGEDHVVEYLKDNLHQRVVSVSGESIPVENLADLKVFFLKGKAIHPENPDDPSIYSDYEEKWETATLTVELLTRCDRLLEYELIGRVSRLGARWIADHRKALLVCKGSRFMLSRVEDLARNVQSDIAWLNAAVTQLYEALRKLNSNRLGEADVMGLELEVVTIAEEYWAHLVERSAAPWSGFPFILGNTLLLRPLSLVVVGLFVRGAAFHDTHSPLEVKLGHLDQQAAHARENPHVLLLLNLLVFRDSLLIRETLYVKKQLLQLLLMLLLLCRRLTPDVAELLMLA</sequence>
<evidence type="ECO:0000256" key="9">
    <source>
        <dbReference type="ARBA" id="ARBA00048233"/>
    </source>
</evidence>
<evidence type="ECO:0000256" key="2">
    <source>
        <dbReference type="ARBA" id="ARBA00009928"/>
    </source>
</evidence>
<name>A0A1B7XQG6_COLHI</name>
<evidence type="ECO:0000313" key="13">
    <source>
        <dbReference type="Proteomes" id="UP000092177"/>
    </source>
</evidence>